<organism evidence="3 4">
    <name type="scientific">Scopulibacillus daqui</name>
    <dbReference type="NCBI Taxonomy" id="1469162"/>
    <lineage>
        <taxon>Bacteria</taxon>
        <taxon>Bacillati</taxon>
        <taxon>Bacillota</taxon>
        <taxon>Bacilli</taxon>
        <taxon>Bacillales</taxon>
        <taxon>Sporolactobacillaceae</taxon>
        <taxon>Scopulibacillus</taxon>
    </lineage>
</organism>
<accession>A0ABS2PVR5</accession>
<dbReference type="Proteomes" id="UP000808914">
    <property type="component" value="Unassembled WGS sequence"/>
</dbReference>
<evidence type="ECO:0000313" key="3">
    <source>
        <dbReference type="EMBL" id="MBM7644105.1"/>
    </source>
</evidence>
<sequence length="349" mass="38781">MSRSQEFIDILGQMQQAWDRGEETALLTVIDVRGSAYRQPGTKMMMTMNGYMYGTISGGCLENDLLVWVQKAIREKKPAVIKYDLSDNEIWSLGIGCKGTLEIFILPVTKDEPFWRTTRQILQSGRTVSLVMEVSKGWHALIGKDGACCGEAKILPDAVYKQAIHEMSHQTRAKIIEIENHRFVIDVLRPNERLIVAGAGPDAQPVAALASKVGFSVIVVDPREYWNNAKRFPSAAHAVSEPAELHSRDVAQSWWVIMNHHFERDRSALQLALQSDPYYIGVLGPMARTKEMLDMMGCTFTSGPIHSPVGLDLGAETIDEVAISIVSELLSVRNNRKGASLHGKKKIHG</sequence>
<dbReference type="InterPro" id="IPR003777">
    <property type="entry name" value="XdhC_CoxI"/>
</dbReference>
<dbReference type="Gene3D" id="3.40.50.720">
    <property type="entry name" value="NAD(P)-binding Rossmann-like Domain"/>
    <property type="match status" value="1"/>
</dbReference>
<dbReference type="RefSeq" id="WP_205002066.1">
    <property type="nucleotide sequence ID" value="NZ_JAFBER010000001.1"/>
</dbReference>
<dbReference type="PANTHER" id="PTHR30388:SF6">
    <property type="entry name" value="XANTHINE DEHYDROGENASE SUBUNIT A-RELATED"/>
    <property type="match status" value="1"/>
</dbReference>
<feature type="domain" description="XdhC Rossmann" evidence="2">
    <location>
        <begin position="194"/>
        <end position="329"/>
    </location>
</feature>
<evidence type="ECO:0000313" key="4">
    <source>
        <dbReference type="Proteomes" id="UP000808914"/>
    </source>
</evidence>
<evidence type="ECO:0000259" key="1">
    <source>
        <dbReference type="Pfam" id="PF02625"/>
    </source>
</evidence>
<name>A0ABS2PVR5_9BACL</name>
<keyword evidence="4" id="KW-1185">Reference proteome</keyword>
<protein>
    <submittedName>
        <fullName evidence="3">Xanthine/CO dehydrogenase XdhC/CoxF family maturation factor</fullName>
    </submittedName>
</protein>
<dbReference type="EMBL" id="JAFBER010000001">
    <property type="protein sequence ID" value="MBM7644105.1"/>
    <property type="molecule type" value="Genomic_DNA"/>
</dbReference>
<evidence type="ECO:0000259" key="2">
    <source>
        <dbReference type="Pfam" id="PF13478"/>
    </source>
</evidence>
<dbReference type="Pfam" id="PF13478">
    <property type="entry name" value="XdhC_C"/>
    <property type="match status" value="1"/>
</dbReference>
<gene>
    <name evidence="3" type="ORF">JOD45_000296</name>
</gene>
<feature type="domain" description="XdhC- CoxI" evidence="1">
    <location>
        <begin position="17"/>
        <end position="84"/>
    </location>
</feature>
<dbReference type="InterPro" id="IPR027051">
    <property type="entry name" value="XdhC_Rossmann_dom"/>
</dbReference>
<dbReference type="Pfam" id="PF02625">
    <property type="entry name" value="XdhC_CoxI"/>
    <property type="match status" value="1"/>
</dbReference>
<comment type="caution">
    <text evidence="3">The sequence shown here is derived from an EMBL/GenBank/DDBJ whole genome shotgun (WGS) entry which is preliminary data.</text>
</comment>
<dbReference type="InterPro" id="IPR052698">
    <property type="entry name" value="MoCofactor_Util/Proc"/>
</dbReference>
<reference evidence="3 4" key="1">
    <citation type="submission" date="2021-01" db="EMBL/GenBank/DDBJ databases">
        <title>Genomic Encyclopedia of Type Strains, Phase IV (KMG-IV): sequencing the most valuable type-strain genomes for metagenomic binning, comparative biology and taxonomic classification.</title>
        <authorList>
            <person name="Goeker M."/>
        </authorList>
    </citation>
    <scope>NUCLEOTIDE SEQUENCE [LARGE SCALE GENOMIC DNA]</scope>
    <source>
        <strain evidence="3 4">DSM 28236</strain>
    </source>
</reference>
<proteinExistence type="predicted"/>
<dbReference type="PANTHER" id="PTHR30388">
    <property type="entry name" value="ALDEHYDE OXIDOREDUCTASE MOLYBDENUM COFACTOR ASSEMBLY PROTEIN"/>
    <property type="match status" value="1"/>
</dbReference>